<dbReference type="AlphaFoldDB" id="A0A1D6NK35"/>
<protein>
    <submittedName>
        <fullName evidence="2">Protein ROOT HAIR DEFECTIVE 3</fullName>
    </submittedName>
</protein>
<gene>
    <name evidence="2" type="ORF">ZEAMMB73_Zm00001d044271</name>
</gene>
<proteinExistence type="predicted"/>
<dbReference type="EMBL" id="CM007649">
    <property type="protein sequence ID" value="ONM40599.1"/>
    <property type="molecule type" value="Genomic_DNA"/>
</dbReference>
<evidence type="ECO:0000313" key="2">
    <source>
        <dbReference type="EMBL" id="ONM40599.1"/>
    </source>
</evidence>
<reference evidence="2" key="1">
    <citation type="submission" date="2015-12" db="EMBL/GenBank/DDBJ databases">
        <title>Update maize B73 reference genome by single molecule sequencing technologies.</title>
        <authorList>
            <consortium name="Maize Genome Sequencing Project"/>
            <person name="Ware D."/>
        </authorList>
    </citation>
    <scope>NUCLEOTIDE SEQUENCE [LARGE SCALE GENOMIC DNA]</scope>
    <source>
        <tissue evidence="2">Seedling</tissue>
    </source>
</reference>
<evidence type="ECO:0000256" key="1">
    <source>
        <dbReference type="SAM" id="MobiDB-lite"/>
    </source>
</evidence>
<feature type="compositionally biased region" description="Low complexity" evidence="1">
    <location>
        <begin position="38"/>
        <end position="51"/>
    </location>
</feature>
<sequence length="63" mass="6665">MNILKRLADEGQAPAAAPERQREMELQPKPTRNGSSYTNATSAGSSSVTTSEIGPEYSSPVAQ</sequence>
<organism evidence="2">
    <name type="scientific">Zea mays</name>
    <name type="common">Maize</name>
    <dbReference type="NCBI Taxonomy" id="4577"/>
    <lineage>
        <taxon>Eukaryota</taxon>
        <taxon>Viridiplantae</taxon>
        <taxon>Streptophyta</taxon>
        <taxon>Embryophyta</taxon>
        <taxon>Tracheophyta</taxon>
        <taxon>Spermatophyta</taxon>
        <taxon>Magnoliopsida</taxon>
        <taxon>Liliopsida</taxon>
        <taxon>Poales</taxon>
        <taxon>Poaceae</taxon>
        <taxon>PACMAD clade</taxon>
        <taxon>Panicoideae</taxon>
        <taxon>Andropogonodae</taxon>
        <taxon>Andropogoneae</taxon>
        <taxon>Tripsacinae</taxon>
        <taxon>Zea</taxon>
    </lineage>
</organism>
<accession>A0A1D6NK35</accession>
<name>A0A1D6NK35_MAIZE</name>
<feature type="region of interest" description="Disordered" evidence="1">
    <location>
        <begin position="1"/>
        <end position="63"/>
    </location>
</feature>